<dbReference type="InterPro" id="IPR021686">
    <property type="entry name" value="DUF3268"/>
</dbReference>
<evidence type="ECO:0008006" key="2">
    <source>
        <dbReference type="Google" id="ProtNLM"/>
    </source>
</evidence>
<reference evidence="1" key="1">
    <citation type="journal article" date="2015" name="Nature">
        <title>Complex archaea that bridge the gap between prokaryotes and eukaryotes.</title>
        <authorList>
            <person name="Spang A."/>
            <person name="Saw J.H."/>
            <person name="Jorgensen S.L."/>
            <person name="Zaremba-Niedzwiedzka K."/>
            <person name="Martijn J."/>
            <person name="Lind A.E."/>
            <person name="van Eijk R."/>
            <person name="Schleper C."/>
            <person name="Guy L."/>
            <person name="Ettema T.J."/>
        </authorList>
    </citation>
    <scope>NUCLEOTIDE SEQUENCE</scope>
</reference>
<dbReference type="Pfam" id="PF11672">
    <property type="entry name" value="DUF3268"/>
    <property type="match status" value="1"/>
</dbReference>
<evidence type="ECO:0000313" key="1">
    <source>
        <dbReference type="EMBL" id="KKM67368.1"/>
    </source>
</evidence>
<gene>
    <name evidence="1" type="ORF">LCGC14_1471740</name>
</gene>
<sequence>MADKAAPTCPYCGDKALLKDSVEVYGGRSFGRMWICKNYPKCDSYVGLHPGTTRSLGRMANKELRTAKKKAHAAFDRLWKYKIKSSFCNKKAARGAGYAWLAEELNIDPHECHIGMFDIELCKRVMKLCQPYLGGNP</sequence>
<name>A0A0F9JCU1_9ZZZZ</name>
<proteinExistence type="predicted"/>
<comment type="caution">
    <text evidence="1">The sequence shown here is derived from an EMBL/GenBank/DDBJ whole genome shotgun (WGS) entry which is preliminary data.</text>
</comment>
<accession>A0A0F9JCU1</accession>
<dbReference type="AlphaFoldDB" id="A0A0F9JCU1"/>
<organism evidence="1">
    <name type="scientific">marine sediment metagenome</name>
    <dbReference type="NCBI Taxonomy" id="412755"/>
    <lineage>
        <taxon>unclassified sequences</taxon>
        <taxon>metagenomes</taxon>
        <taxon>ecological metagenomes</taxon>
    </lineage>
</organism>
<protein>
    <recommendedName>
        <fullName evidence="2">DNA topoisomerase type IA zn finger domain-containing protein</fullName>
    </recommendedName>
</protein>
<dbReference type="EMBL" id="LAZR01010360">
    <property type="protein sequence ID" value="KKM67368.1"/>
    <property type="molecule type" value="Genomic_DNA"/>
</dbReference>